<reference evidence="3" key="1">
    <citation type="journal article" date="2023" name="Science">
        <title>Elucidation of the pathway for biosynthesis of saponin adjuvants from the soapbark tree.</title>
        <authorList>
            <person name="Reed J."/>
            <person name="Orme A."/>
            <person name="El-Demerdash A."/>
            <person name="Owen C."/>
            <person name="Martin L.B.B."/>
            <person name="Misra R.C."/>
            <person name="Kikuchi S."/>
            <person name="Rejzek M."/>
            <person name="Martin A.C."/>
            <person name="Harkess A."/>
            <person name="Leebens-Mack J."/>
            <person name="Louveau T."/>
            <person name="Stephenson M.J."/>
            <person name="Osbourn A."/>
        </authorList>
    </citation>
    <scope>NUCLEOTIDE SEQUENCE</scope>
    <source>
        <strain evidence="3">S10</strain>
    </source>
</reference>
<dbReference type="SUPFAM" id="SSF48403">
    <property type="entry name" value="Ankyrin repeat"/>
    <property type="match status" value="1"/>
</dbReference>
<protein>
    <submittedName>
        <fullName evidence="3">Ankyrin repeat family protein</fullName>
    </submittedName>
</protein>
<evidence type="ECO:0000256" key="1">
    <source>
        <dbReference type="ARBA" id="ARBA00004413"/>
    </source>
</evidence>
<comment type="subcellular location">
    <subcellularLocation>
        <location evidence="1">Cell membrane</location>
        <topology evidence="1">Peripheral membrane protein</topology>
        <orientation evidence="1">Cytoplasmic side</orientation>
    </subcellularLocation>
</comment>
<dbReference type="Proteomes" id="UP001163823">
    <property type="component" value="Chromosome 4"/>
</dbReference>
<dbReference type="InterPro" id="IPR002110">
    <property type="entry name" value="Ankyrin_rpt"/>
</dbReference>
<comment type="caution">
    <text evidence="3">The sequence shown here is derived from an EMBL/GenBank/DDBJ whole genome shotgun (WGS) entry which is preliminary data.</text>
</comment>
<name>A0AAD7M560_QUISA</name>
<evidence type="ECO:0000313" key="4">
    <source>
        <dbReference type="Proteomes" id="UP001163823"/>
    </source>
</evidence>
<proteinExistence type="predicted"/>
<keyword evidence="2" id="KW-0040">ANK repeat</keyword>
<dbReference type="AlphaFoldDB" id="A0AAD7M560"/>
<evidence type="ECO:0000313" key="3">
    <source>
        <dbReference type="EMBL" id="KAJ7970191.1"/>
    </source>
</evidence>
<gene>
    <name evidence="3" type="ORF">O6P43_008414</name>
</gene>
<organism evidence="3 4">
    <name type="scientific">Quillaja saponaria</name>
    <name type="common">Soap bark tree</name>
    <dbReference type="NCBI Taxonomy" id="32244"/>
    <lineage>
        <taxon>Eukaryota</taxon>
        <taxon>Viridiplantae</taxon>
        <taxon>Streptophyta</taxon>
        <taxon>Embryophyta</taxon>
        <taxon>Tracheophyta</taxon>
        <taxon>Spermatophyta</taxon>
        <taxon>Magnoliopsida</taxon>
        <taxon>eudicotyledons</taxon>
        <taxon>Gunneridae</taxon>
        <taxon>Pentapetalae</taxon>
        <taxon>rosids</taxon>
        <taxon>fabids</taxon>
        <taxon>Fabales</taxon>
        <taxon>Quillajaceae</taxon>
        <taxon>Quillaja</taxon>
    </lineage>
</organism>
<sequence>MDSKAEEINESDGELLLRDLHYVLEDDDKNKFLDIMNNLSYKPEVFPFTVISGIIIGCAQNITTAVLNGETGQKVDVKAVCPRTGESLLHQAAFSSDLRTVDTLLRLGARTDVRCNKGKLPLNAVLRSYIDHWCVDGFVHKWTPKQSLFSLIIRLWNPYKMRRGIEIVRLLFWNTDETEYEIYQYAKEGKVAELAVLLLVAGKKIMSPFIFEKIRNFSAPHGSKTLRQYITSEIASLTGLRTRLVHETGSHAFLQTCNDKLATMTSMLMLLEVFERVGDKIMAYYIHHSADDVCADMKGIKVPTDLACLIQEAGFITDYADLHIKDRLNSKWEMVWESLRDQVNSEIEQEKSLYLRFPNSMDSIDLQLCGKKEKGKKKLWNVTVKHDGKMLKVKKSITCNELDDDIILGFPYRARYLTKAHISREFATNTRAKAKSFPVTMALVEPNFLLFKQYASVTLPILRRIRLL</sequence>
<dbReference type="EMBL" id="JARAOO010000004">
    <property type="protein sequence ID" value="KAJ7970191.1"/>
    <property type="molecule type" value="Genomic_DNA"/>
</dbReference>
<evidence type="ECO:0000256" key="2">
    <source>
        <dbReference type="PROSITE-ProRule" id="PRU00023"/>
    </source>
</evidence>
<dbReference type="InterPro" id="IPR036770">
    <property type="entry name" value="Ankyrin_rpt-contain_sf"/>
</dbReference>
<dbReference type="GO" id="GO:0005886">
    <property type="term" value="C:plasma membrane"/>
    <property type="evidence" value="ECO:0007669"/>
    <property type="project" value="UniProtKB-SubCell"/>
</dbReference>
<dbReference type="KEGG" id="qsa:O6P43_008414"/>
<dbReference type="PROSITE" id="PS50088">
    <property type="entry name" value="ANK_REPEAT"/>
    <property type="match status" value="1"/>
</dbReference>
<keyword evidence="4" id="KW-1185">Reference proteome</keyword>
<dbReference type="Gene3D" id="1.25.40.20">
    <property type="entry name" value="Ankyrin repeat-containing domain"/>
    <property type="match status" value="1"/>
</dbReference>
<dbReference type="PROSITE" id="PS50297">
    <property type="entry name" value="ANK_REP_REGION"/>
    <property type="match status" value="1"/>
</dbReference>
<accession>A0AAD7M560</accession>
<feature type="repeat" description="ANK" evidence="2">
    <location>
        <begin position="84"/>
        <end position="116"/>
    </location>
</feature>